<dbReference type="SUPFAM" id="SSF69618">
    <property type="entry name" value="HemD-like"/>
    <property type="match status" value="1"/>
</dbReference>
<sequence>MRRVLVTRPQPDAALTAAKLEAAGYQPVCLPVSETVATGISLPQRNFDAVAVTSANALRHIEPNLLKPYRHLQVYAVGEKTASVAKQCGFEAIYAGDGWGLHLGRHVAAAMPAGSHVLYLTGKIRRPDFEAQLSAADIQLTVAETYDTRPVTYSDAELSRISDAGHSDVILLYSAVAAKQFVALNEQAQGAFIRSAKYIFCLSQRIAAELPADCSARVQISETPDEDALLHLLALI</sequence>
<evidence type="ECO:0000256" key="7">
    <source>
        <dbReference type="ARBA" id="ARBA00040167"/>
    </source>
</evidence>
<dbReference type="RefSeq" id="WP_113943853.1">
    <property type="nucleotide sequence ID" value="NZ_JBHEEG010000002.1"/>
</dbReference>
<dbReference type="PANTHER" id="PTHR38042">
    <property type="entry name" value="UROPORPHYRINOGEN-III SYNTHASE, CHLOROPLASTIC"/>
    <property type="match status" value="1"/>
</dbReference>
<comment type="similarity">
    <text evidence="2 9">Belongs to the uroporphyrinogen-III synthase family.</text>
</comment>
<accession>A0A366E926</accession>
<evidence type="ECO:0000256" key="8">
    <source>
        <dbReference type="ARBA" id="ARBA00048617"/>
    </source>
</evidence>
<keyword evidence="5 9" id="KW-0627">Porphyrin biosynthesis</keyword>
<protein>
    <recommendedName>
        <fullName evidence="7 9">Uroporphyrinogen-III synthase</fullName>
        <ecNumber evidence="3 9">4.2.1.75</ecNumber>
    </recommendedName>
</protein>
<evidence type="ECO:0000256" key="5">
    <source>
        <dbReference type="ARBA" id="ARBA00023244"/>
    </source>
</evidence>
<comment type="caution">
    <text evidence="11">The sequence shown here is derived from an EMBL/GenBank/DDBJ whole genome shotgun (WGS) entry which is preliminary data.</text>
</comment>
<name>A0A366E926_9HYPH</name>
<dbReference type="UniPathway" id="UPA00251">
    <property type="reaction ID" value="UER00320"/>
</dbReference>
<keyword evidence="4 9" id="KW-0456">Lyase</keyword>
<dbReference type="NCBIfam" id="NF006621">
    <property type="entry name" value="PRK09189.1"/>
    <property type="match status" value="1"/>
</dbReference>
<dbReference type="GO" id="GO:0006782">
    <property type="term" value="P:protoporphyrinogen IX biosynthetic process"/>
    <property type="evidence" value="ECO:0007669"/>
    <property type="project" value="UniProtKB-UniRule"/>
</dbReference>
<dbReference type="Proteomes" id="UP000252893">
    <property type="component" value="Unassembled WGS sequence"/>
</dbReference>
<gene>
    <name evidence="11" type="ORF">DFR47_102709</name>
</gene>
<evidence type="ECO:0000256" key="2">
    <source>
        <dbReference type="ARBA" id="ARBA00008133"/>
    </source>
</evidence>
<evidence type="ECO:0000313" key="11">
    <source>
        <dbReference type="EMBL" id="RBO97918.1"/>
    </source>
</evidence>
<evidence type="ECO:0000256" key="6">
    <source>
        <dbReference type="ARBA" id="ARBA00037589"/>
    </source>
</evidence>
<keyword evidence="12" id="KW-1185">Reference proteome</keyword>
<evidence type="ECO:0000256" key="4">
    <source>
        <dbReference type="ARBA" id="ARBA00023239"/>
    </source>
</evidence>
<comment type="catalytic activity">
    <reaction evidence="8 9">
        <text>hydroxymethylbilane = uroporphyrinogen III + H2O</text>
        <dbReference type="Rhea" id="RHEA:18965"/>
        <dbReference type="ChEBI" id="CHEBI:15377"/>
        <dbReference type="ChEBI" id="CHEBI:57308"/>
        <dbReference type="ChEBI" id="CHEBI:57845"/>
        <dbReference type="EC" id="4.2.1.75"/>
    </reaction>
</comment>
<dbReference type="InterPro" id="IPR039793">
    <property type="entry name" value="UROS/Hem4"/>
</dbReference>
<dbReference type="AlphaFoldDB" id="A0A366E926"/>
<dbReference type="InterPro" id="IPR036108">
    <property type="entry name" value="4pyrrol_syn_uPrphyn_synt_sf"/>
</dbReference>
<dbReference type="OrthoDB" id="7163809at2"/>
<proteinExistence type="inferred from homology"/>
<dbReference type="EMBL" id="QNRH01000002">
    <property type="protein sequence ID" value="RBO97918.1"/>
    <property type="molecule type" value="Genomic_DNA"/>
</dbReference>
<comment type="pathway">
    <text evidence="1 9">Porphyrin-containing compound metabolism; protoporphyrin-IX biosynthesis; coproporphyrinogen-III from 5-aminolevulinate: step 3/4.</text>
</comment>
<dbReference type="EC" id="4.2.1.75" evidence="3 9"/>
<feature type="domain" description="Tetrapyrrole biosynthesis uroporphyrinogen III synthase" evidence="10">
    <location>
        <begin position="16"/>
        <end position="230"/>
    </location>
</feature>
<evidence type="ECO:0000259" key="10">
    <source>
        <dbReference type="Pfam" id="PF02602"/>
    </source>
</evidence>
<evidence type="ECO:0000313" key="12">
    <source>
        <dbReference type="Proteomes" id="UP000252893"/>
    </source>
</evidence>
<reference evidence="11 12" key="1">
    <citation type="submission" date="2018-06" db="EMBL/GenBank/DDBJ databases">
        <title>Genomic Encyclopedia of Type Strains, Phase IV (KMG-IV): sequencing the most valuable type-strain genomes for metagenomic binning, comparative biology and taxonomic classification.</title>
        <authorList>
            <person name="Goeker M."/>
        </authorList>
    </citation>
    <scope>NUCLEOTIDE SEQUENCE [LARGE SCALE GENOMIC DNA]</scope>
    <source>
        <strain evidence="11 12">DSM 25619</strain>
    </source>
</reference>
<dbReference type="GO" id="GO:0004852">
    <property type="term" value="F:uroporphyrinogen-III synthase activity"/>
    <property type="evidence" value="ECO:0007669"/>
    <property type="project" value="UniProtKB-UniRule"/>
</dbReference>
<dbReference type="InterPro" id="IPR003754">
    <property type="entry name" value="4pyrrol_synth_uPrphyn_synth"/>
</dbReference>
<dbReference type="GO" id="GO:0006780">
    <property type="term" value="P:uroporphyrinogen III biosynthetic process"/>
    <property type="evidence" value="ECO:0007669"/>
    <property type="project" value="UniProtKB-UniRule"/>
</dbReference>
<dbReference type="Pfam" id="PF02602">
    <property type="entry name" value="HEM4"/>
    <property type="match status" value="1"/>
</dbReference>
<evidence type="ECO:0000256" key="3">
    <source>
        <dbReference type="ARBA" id="ARBA00013109"/>
    </source>
</evidence>
<dbReference type="Gene3D" id="3.40.50.10090">
    <property type="match status" value="2"/>
</dbReference>
<dbReference type="CDD" id="cd06578">
    <property type="entry name" value="HemD"/>
    <property type="match status" value="1"/>
</dbReference>
<evidence type="ECO:0000256" key="9">
    <source>
        <dbReference type="RuleBase" id="RU366031"/>
    </source>
</evidence>
<comment type="function">
    <text evidence="6 9">Catalyzes cyclization of the linear tetrapyrrole, hydroxymethylbilane, to the macrocyclic uroporphyrinogen III.</text>
</comment>
<evidence type="ECO:0000256" key="1">
    <source>
        <dbReference type="ARBA" id="ARBA00004772"/>
    </source>
</evidence>
<dbReference type="PANTHER" id="PTHR38042:SF1">
    <property type="entry name" value="UROPORPHYRINOGEN-III SYNTHASE, CHLOROPLASTIC"/>
    <property type="match status" value="1"/>
</dbReference>
<organism evidence="11 12">
    <name type="scientific">Pseudochrobactrum asaccharolyticum</name>
    <dbReference type="NCBI Taxonomy" id="354351"/>
    <lineage>
        <taxon>Bacteria</taxon>
        <taxon>Pseudomonadati</taxon>
        <taxon>Pseudomonadota</taxon>
        <taxon>Alphaproteobacteria</taxon>
        <taxon>Hyphomicrobiales</taxon>
        <taxon>Brucellaceae</taxon>
        <taxon>Pseudochrobactrum</taxon>
    </lineage>
</organism>